<feature type="compositionally biased region" description="Polar residues" evidence="7">
    <location>
        <begin position="192"/>
        <end position="202"/>
    </location>
</feature>
<dbReference type="AlphaFoldDB" id="A0A7R8V5C9"/>
<feature type="domain" description="Orange" evidence="9">
    <location>
        <begin position="78"/>
        <end position="111"/>
    </location>
</feature>
<protein>
    <recommendedName>
        <fullName evidence="12">Enhancer of split m7 protein</fullName>
    </recommendedName>
</protein>
<dbReference type="GO" id="GO:0005634">
    <property type="term" value="C:nucleus"/>
    <property type="evidence" value="ECO:0007669"/>
    <property type="project" value="UniProtKB-SubCell"/>
</dbReference>
<dbReference type="InterPro" id="IPR003650">
    <property type="entry name" value="Orange_dom"/>
</dbReference>
<evidence type="ECO:0000256" key="7">
    <source>
        <dbReference type="SAM" id="MobiDB-lite"/>
    </source>
</evidence>
<evidence type="ECO:0000256" key="4">
    <source>
        <dbReference type="ARBA" id="ARBA00023125"/>
    </source>
</evidence>
<dbReference type="InterPro" id="IPR011598">
    <property type="entry name" value="bHLH_dom"/>
</dbReference>
<keyword evidence="2" id="KW-0217">Developmental protein</keyword>
<dbReference type="EMBL" id="LR899014">
    <property type="protein sequence ID" value="CAD7093155.1"/>
    <property type="molecule type" value="Genomic_DNA"/>
</dbReference>
<feature type="domain" description="BHLH" evidence="8">
    <location>
        <begin position="9"/>
        <end position="66"/>
    </location>
</feature>
<dbReference type="InterPro" id="IPR050370">
    <property type="entry name" value="HES_HEY"/>
</dbReference>
<feature type="compositionally biased region" description="Low complexity" evidence="7">
    <location>
        <begin position="123"/>
        <end position="133"/>
    </location>
</feature>
<feature type="compositionally biased region" description="Low complexity" evidence="7">
    <location>
        <begin position="176"/>
        <end position="191"/>
    </location>
</feature>
<feature type="region of interest" description="Disordered" evidence="7">
    <location>
        <begin position="123"/>
        <end position="202"/>
    </location>
</feature>
<dbReference type="FunFam" id="4.10.280.10:FF:000009">
    <property type="entry name" value="Transcription factor HES-1"/>
    <property type="match status" value="1"/>
</dbReference>
<keyword evidence="11" id="KW-1185">Reference proteome</keyword>
<evidence type="ECO:0008006" key="12">
    <source>
        <dbReference type="Google" id="ProtNLM"/>
    </source>
</evidence>
<dbReference type="Proteomes" id="UP000594454">
    <property type="component" value="Chromosome 6"/>
</dbReference>
<evidence type="ECO:0000313" key="10">
    <source>
        <dbReference type="EMBL" id="CAD7093155.1"/>
    </source>
</evidence>
<dbReference type="PROSITE" id="PS50888">
    <property type="entry name" value="BHLH"/>
    <property type="match status" value="1"/>
</dbReference>
<evidence type="ECO:0000256" key="2">
    <source>
        <dbReference type="ARBA" id="ARBA00022473"/>
    </source>
</evidence>
<accession>A0A7R8V5C9</accession>
<evidence type="ECO:0000256" key="5">
    <source>
        <dbReference type="ARBA" id="ARBA00023163"/>
    </source>
</evidence>
<dbReference type="OrthoDB" id="6085656at2759"/>
<keyword evidence="5" id="KW-0804">Transcription</keyword>
<proteinExistence type="predicted"/>
<dbReference type="CDD" id="cd19741">
    <property type="entry name" value="bHLH-O_ESMB_like"/>
    <property type="match status" value="1"/>
</dbReference>
<evidence type="ECO:0000256" key="1">
    <source>
        <dbReference type="ARBA" id="ARBA00004123"/>
    </source>
</evidence>
<feature type="compositionally biased region" description="Polar residues" evidence="7">
    <location>
        <begin position="134"/>
        <end position="148"/>
    </location>
</feature>
<dbReference type="OMA" id="GYGECAN"/>
<keyword evidence="3" id="KW-0805">Transcription regulation</keyword>
<dbReference type="GO" id="GO:0046983">
    <property type="term" value="F:protein dimerization activity"/>
    <property type="evidence" value="ECO:0007669"/>
    <property type="project" value="InterPro"/>
</dbReference>
<dbReference type="GO" id="GO:0006355">
    <property type="term" value="P:regulation of DNA-templated transcription"/>
    <property type="evidence" value="ECO:0007669"/>
    <property type="project" value="InterPro"/>
</dbReference>
<feature type="compositionally biased region" description="Low complexity" evidence="7">
    <location>
        <begin position="149"/>
        <end position="166"/>
    </location>
</feature>
<dbReference type="Gene3D" id="4.10.280.10">
    <property type="entry name" value="Helix-loop-helix DNA-binding domain"/>
    <property type="match status" value="1"/>
</dbReference>
<reference evidence="10 11" key="1">
    <citation type="submission" date="2020-11" db="EMBL/GenBank/DDBJ databases">
        <authorList>
            <person name="Wallbank WR R."/>
            <person name="Pardo Diaz C."/>
            <person name="Kozak K."/>
            <person name="Martin S."/>
            <person name="Jiggins C."/>
            <person name="Moest M."/>
            <person name="Warren A I."/>
            <person name="Generalovic N T."/>
            <person name="Byers J.R.P. K."/>
            <person name="Montejo-Kovacevich G."/>
            <person name="Yen C E."/>
        </authorList>
    </citation>
    <scope>NUCLEOTIDE SEQUENCE [LARGE SCALE GENOMIC DNA]</scope>
</reference>
<evidence type="ECO:0000259" key="8">
    <source>
        <dbReference type="PROSITE" id="PS50888"/>
    </source>
</evidence>
<evidence type="ECO:0000313" key="11">
    <source>
        <dbReference type="Proteomes" id="UP000594454"/>
    </source>
</evidence>
<sequence>MEFSKTYQYRKVMKPLLERKRRARINKCLDDLKELMVECLTQEGEHIVRLEKADILELTVDYLKKVKTRKSQPSAESFRTGYKYAVNEVSKVLASTPDVNIQLGTMLMTNLGHRLNQLLQGLEQPQQQQSPQSYHVNHQPQYPQIRSQTTVAPSSTCSSPAVSPSSKEYSLPPSPASSSSGYESDTSSEISVCSTTSVWRPW</sequence>
<dbReference type="PROSITE" id="PS51054">
    <property type="entry name" value="ORANGE"/>
    <property type="match status" value="1"/>
</dbReference>
<evidence type="ECO:0000256" key="3">
    <source>
        <dbReference type="ARBA" id="ARBA00023015"/>
    </source>
</evidence>
<comment type="subcellular location">
    <subcellularLocation>
        <location evidence="1">Nucleus</location>
    </subcellularLocation>
</comment>
<evidence type="ECO:0000256" key="6">
    <source>
        <dbReference type="ARBA" id="ARBA00023242"/>
    </source>
</evidence>
<name>A0A7R8V5C9_HERIL</name>
<gene>
    <name evidence="10" type="ORF">HERILL_LOCUS15457</name>
</gene>
<evidence type="ECO:0000259" key="9">
    <source>
        <dbReference type="PROSITE" id="PS51054"/>
    </source>
</evidence>
<dbReference type="Pfam" id="PF07527">
    <property type="entry name" value="Hairy_orange"/>
    <property type="match status" value="1"/>
</dbReference>
<dbReference type="SMART" id="SM00353">
    <property type="entry name" value="HLH"/>
    <property type="match status" value="1"/>
</dbReference>
<dbReference type="GO" id="GO:1990837">
    <property type="term" value="F:sequence-specific double-stranded DNA binding"/>
    <property type="evidence" value="ECO:0007669"/>
    <property type="project" value="UniProtKB-ARBA"/>
</dbReference>
<dbReference type="SMART" id="SM00511">
    <property type="entry name" value="ORANGE"/>
    <property type="match status" value="1"/>
</dbReference>
<dbReference type="InParanoid" id="A0A7R8V5C9"/>
<dbReference type="Pfam" id="PF00010">
    <property type="entry name" value="HLH"/>
    <property type="match status" value="1"/>
</dbReference>
<dbReference type="PANTHER" id="PTHR10985">
    <property type="entry name" value="BASIC HELIX-LOOP-HELIX TRANSCRIPTION FACTOR, HES-RELATED"/>
    <property type="match status" value="1"/>
</dbReference>
<keyword evidence="4" id="KW-0238">DNA-binding</keyword>
<dbReference type="SUPFAM" id="SSF47459">
    <property type="entry name" value="HLH, helix-loop-helix DNA-binding domain"/>
    <property type="match status" value="1"/>
</dbReference>
<dbReference type="InterPro" id="IPR036638">
    <property type="entry name" value="HLH_DNA-bd_sf"/>
</dbReference>
<keyword evidence="6" id="KW-0539">Nucleus</keyword>
<organism evidence="10 11">
    <name type="scientific">Hermetia illucens</name>
    <name type="common">Black soldier fly</name>
    <dbReference type="NCBI Taxonomy" id="343691"/>
    <lineage>
        <taxon>Eukaryota</taxon>
        <taxon>Metazoa</taxon>
        <taxon>Ecdysozoa</taxon>
        <taxon>Arthropoda</taxon>
        <taxon>Hexapoda</taxon>
        <taxon>Insecta</taxon>
        <taxon>Pterygota</taxon>
        <taxon>Neoptera</taxon>
        <taxon>Endopterygota</taxon>
        <taxon>Diptera</taxon>
        <taxon>Brachycera</taxon>
        <taxon>Stratiomyomorpha</taxon>
        <taxon>Stratiomyidae</taxon>
        <taxon>Hermetiinae</taxon>
        <taxon>Hermetia</taxon>
    </lineage>
</organism>